<organism evidence="3">
    <name type="scientific">Brugia timori</name>
    <dbReference type="NCBI Taxonomy" id="42155"/>
    <lineage>
        <taxon>Eukaryota</taxon>
        <taxon>Metazoa</taxon>
        <taxon>Ecdysozoa</taxon>
        <taxon>Nematoda</taxon>
        <taxon>Chromadorea</taxon>
        <taxon>Rhabditida</taxon>
        <taxon>Spirurina</taxon>
        <taxon>Spiruromorpha</taxon>
        <taxon>Filarioidea</taxon>
        <taxon>Onchocercidae</taxon>
        <taxon>Brugia</taxon>
    </lineage>
</organism>
<proteinExistence type="predicted"/>
<evidence type="ECO:0000313" key="2">
    <source>
        <dbReference type="Proteomes" id="UP000280834"/>
    </source>
</evidence>
<gene>
    <name evidence="1" type="ORF">BTMF_LOCUS11807</name>
</gene>
<name>A0A0R3R1C4_9BILA</name>
<sequence length="66" mass="7421">MSFPVISRRSTDLNLKVELEEESPDQTSCNVAYGDKNQIRLPPFEKLRLPDGSYRGVVEKGNAIPD</sequence>
<dbReference type="WBParaSite" id="BTMF_0001381101-mRNA-1">
    <property type="protein sequence ID" value="BTMF_0001381101-mRNA-1"/>
    <property type="gene ID" value="BTMF_0001381101"/>
</dbReference>
<protein>
    <submittedName>
        <fullName evidence="3">Inorganic diphosphatase</fullName>
    </submittedName>
</protein>
<dbReference type="Proteomes" id="UP000280834">
    <property type="component" value="Unassembled WGS sequence"/>
</dbReference>
<evidence type="ECO:0000313" key="3">
    <source>
        <dbReference type="WBParaSite" id="BTMF_0001381101-mRNA-1"/>
    </source>
</evidence>
<evidence type="ECO:0000313" key="1">
    <source>
        <dbReference type="EMBL" id="VDO40326.1"/>
    </source>
</evidence>
<accession>A0A0R3R1C4</accession>
<keyword evidence="2" id="KW-1185">Reference proteome</keyword>
<dbReference type="AlphaFoldDB" id="A0A0R3R1C4"/>
<dbReference type="EMBL" id="UZAG01018613">
    <property type="protein sequence ID" value="VDO40326.1"/>
    <property type="molecule type" value="Genomic_DNA"/>
</dbReference>
<reference evidence="3" key="1">
    <citation type="submission" date="2017-02" db="UniProtKB">
        <authorList>
            <consortium name="WormBaseParasite"/>
        </authorList>
    </citation>
    <scope>IDENTIFICATION</scope>
</reference>
<reference evidence="1 2" key="2">
    <citation type="submission" date="2018-11" db="EMBL/GenBank/DDBJ databases">
        <authorList>
            <consortium name="Pathogen Informatics"/>
        </authorList>
    </citation>
    <scope>NUCLEOTIDE SEQUENCE [LARGE SCALE GENOMIC DNA]</scope>
</reference>